<proteinExistence type="predicted"/>
<gene>
    <name evidence="3" type="ORF">B0J13DRAFT_42174</name>
</gene>
<evidence type="ECO:0000313" key="3">
    <source>
        <dbReference type="EMBL" id="KAH7144319.1"/>
    </source>
</evidence>
<protein>
    <submittedName>
        <fullName evidence="3">Uncharacterized protein</fullName>
    </submittedName>
</protein>
<evidence type="ECO:0000256" key="1">
    <source>
        <dbReference type="SAM" id="MobiDB-lite"/>
    </source>
</evidence>
<reference evidence="3" key="1">
    <citation type="journal article" date="2021" name="Nat. Commun.">
        <title>Genetic determinants of endophytism in the Arabidopsis root mycobiome.</title>
        <authorList>
            <person name="Mesny F."/>
            <person name="Miyauchi S."/>
            <person name="Thiergart T."/>
            <person name="Pickel B."/>
            <person name="Atanasova L."/>
            <person name="Karlsson M."/>
            <person name="Huettel B."/>
            <person name="Barry K.W."/>
            <person name="Haridas S."/>
            <person name="Chen C."/>
            <person name="Bauer D."/>
            <person name="Andreopoulos W."/>
            <person name="Pangilinan J."/>
            <person name="LaButti K."/>
            <person name="Riley R."/>
            <person name="Lipzen A."/>
            <person name="Clum A."/>
            <person name="Drula E."/>
            <person name="Henrissat B."/>
            <person name="Kohler A."/>
            <person name="Grigoriev I.V."/>
            <person name="Martin F.M."/>
            <person name="Hacquard S."/>
        </authorList>
    </citation>
    <scope>NUCLEOTIDE SEQUENCE</scope>
    <source>
        <strain evidence="3">MPI-CAGE-AT-0021</strain>
    </source>
</reference>
<evidence type="ECO:0000256" key="2">
    <source>
        <dbReference type="SAM" id="Phobius"/>
    </source>
</evidence>
<dbReference type="Proteomes" id="UP000717696">
    <property type="component" value="Unassembled WGS sequence"/>
</dbReference>
<keyword evidence="4" id="KW-1185">Reference proteome</keyword>
<organism evidence="3 4">
    <name type="scientific">Dactylonectria estremocensis</name>
    <dbReference type="NCBI Taxonomy" id="1079267"/>
    <lineage>
        <taxon>Eukaryota</taxon>
        <taxon>Fungi</taxon>
        <taxon>Dikarya</taxon>
        <taxon>Ascomycota</taxon>
        <taxon>Pezizomycotina</taxon>
        <taxon>Sordariomycetes</taxon>
        <taxon>Hypocreomycetidae</taxon>
        <taxon>Hypocreales</taxon>
        <taxon>Nectriaceae</taxon>
        <taxon>Dactylonectria</taxon>
    </lineage>
</organism>
<dbReference type="OrthoDB" id="539213at2759"/>
<feature type="region of interest" description="Disordered" evidence="1">
    <location>
        <begin position="209"/>
        <end position="238"/>
    </location>
</feature>
<keyword evidence="2" id="KW-0472">Membrane</keyword>
<dbReference type="EMBL" id="JAGMUU010000010">
    <property type="protein sequence ID" value="KAH7144319.1"/>
    <property type="molecule type" value="Genomic_DNA"/>
</dbReference>
<sequence>MAMHGFEALQPHVTVASVLRRDEEPTEAQICGYFNQNENYSIYCPGTSTCSTPLGGKSWGCCDTAVCYVPATCEDAGAAYCGGTPSSRCTQTPIMQCTYGASSRCVAFVRQTASDDPSKLTSWGCQETTTTYIINPPLAARTGTIGDGTASGDSSATEHSTSSSTSNKSSSGTSGLSTDAKIILGVLIPVLSIAVLAGAFLYFRRRRQVRQESVEPAQPPKREKISTGRQKQSCLLQI</sequence>
<feature type="transmembrane region" description="Helical" evidence="2">
    <location>
        <begin position="182"/>
        <end position="203"/>
    </location>
</feature>
<feature type="compositionally biased region" description="Polar residues" evidence="1">
    <location>
        <begin position="227"/>
        <end position="238"/>
    </location>
</feature>
<evidence type="ECO:0000313" key="4">
    <source>
        <dbReference type="Proteomes" id="UP000717696"/>
    </source>
</evidence>
<dbReference type="AlphaFoldDB" id="A0A9P9EUV7"/>
<feature type="compositionally biased region" description="Low complexity" evidence="1">
    <location>
        <begin position="151"/>
        <end position="175"/>
    </location>
</feature>
<accession>A0A9P9EUV7</accession>
<keyword evidence="2" id="KW-0812">Transmembrane</keyword>
<keyword evidence="2" id="KW-1133">Transmembrane helix</keyword>
<name>A0A9P9EUV7_9HYPO</name>
<comment type="caution">
    <text evidence="3">The sequence shown here is derived from an EMBL/GenBank/DDBJ whole genome shotgun (WGS) entry which is preliminary data.</text>
</comment>
<feature type="region of interest" description="Disordered" evidence="1">
    <location>
        <begin position="139"/>
        <end position="175"/>
    </location>
</feature>